<comment type="caution">
    <text evidence="1">The sequence shown here is derived from an EMBL/GenBank/DDBJ whole genome shotgun (WGS) entry which is preliminary data.</text>
</comment>
<reference evidence="1" key="2">
    <citation type="journal article" date="2021" name="PeerJ">
        <title>Extensive microbial diversity within the chicken gut microbiome revealed by metagenomics and culture.</title>
        <authorList>
            <person name="Gilroy R."/>
            <person name="Ravi A."/>
            <person name="Getino M."/>
            <person name="Pursley I."/>
            <person name="Horton D.L."/>
            <person name="Alikhan N.F."/>
            <person name="Baker D."/>
            <person name="Gharbi K."/>
            <person name="Hall N."/>
            <person name="Watson M."/>
            <person name="Adriaenssens E.M."/>
            <person name="Foster-Nyarko E."/>
            <person name="Jarju S."/>
            <person name="Secka A."/>
            <person name="Antonio M."/>
            <person name="Oren A."/>
            <person name="Chaudhuri R.R."/>
            <person name="La Ragione R."/>
            <person name="Hildebrand F."/>
            <person name="Pallen M.J."/>
        </authorList>
    </citation>
    <scope>NUCLEOTIDE SEQUENCE</scope>
    <source>
        <strain evidence="1">CHK178-757</strain>
    </source>
</reference>
<protein>
    <submittedName>
        <fullName evidence="1">Zinc ribbon domain-containing protein</fullName>
    </submittedName>
</protein>
<proteinExistence type="predicted"/>
<gene>
    <name evidence="1" type="ORF">IAB46_12280</name>
</gene>
<dbReference type="Proteomes" id="UP000823927">
    <property type="component" value="Unassembled WGS sequence"/>
</dbReference>
<dbReference type="AlphaFoldDB" id="A0A9D1F6I7"/>
<evidence type="ECO:0000313" key="1">
    <source>
        <dbReference type="EMBL" id="HIS48309.1"/>
    </source>
</evidence>
<accession>A0A9D1F6I7</accession>
<reference evidence="1" key="1">
    <citation type="submission" date="2020-10" db="EMBL/GenBank/DDBJ databases">
        <authorList>
            <person name="Gilroy R."/>
        </authorList>
    </citation>
    <scope>NUCLEOTIDE SEQUENCE</scope>
    <source>
        <strain evidence="1">CHK178-757</strain>
    </source>
</reference>
<organism evidence="1 2">
    <name type="scientific">Candidatus Scybalocola faecigallinarum</name>
    <dbReference type="NCBI Taxonomy" id="2840941"/>
    <lineage>
        <taxon>Bacteria</taxon>
        <taxon>Bacillati</taxon>
        <taxon>Bacillota</taxon>
        <taxon>Clostridia</taxon>
        <taxon>Lachnospirales</taxon>
        <taxon>Lachnospiraceae</taxon>
        <taxon>Lachnospiraceae incertae sedis</taxon>
        <taxon>Candidatus Scybalocola (ex Gilroy et al. 2021)</taxon>
    </lineage>
</organism>
<name>A0A9D1F6I7_9FIRM</name>
<evidence type="ECO:0000313" key="2">
    <source>
        <dbReference type="Proteomes" id="UP000823927"/>
    </source>
</evidence>
<dbReference type="EMBL" id="DVIT01000052">
    <property type="protein sequence ID" value="HIS48309.1"/>
    <property type="molecule type" value="Genomic_DNA"/>
</dbReference>
<sequence length="182" mass="21405">MRYCKKCGTKITDENQRFCFVCGGVLTEVKEIEKFMPTENLWFILEEIDGSRRIRSDRAGFRVWAIYKDGKVLSYVGYDDDTYSEIRTVYLDKKVFNKLYDILRDFKNSPNPGPFYDGMNYNMFLYDGDQEYRRYGGVDHFPYFKNLVSLIKNIPGLIFSPVSTVRTTSIVIHKKTGKKKRT</sequence>